<dbReference type="RefSeq" id="XP_008880620.1">
    <property type="nucleotide sequence ID" value="XM_008882398.1"/>
</dbReference>
<organism evidence="2">
    <name type="scientific">Aphanomyces invadans</name>
    <dbReference type="NCBI Taxonomy" id="157072"/>
    <lineage>
        <taxon>Eukaryota</taxon>
        <taxon>Sar</taxon>
        <taxon>Stramenopiles</taxon>
        <taxon>Oomycota</taxon>
        <taxon>Saprolegniomycetes</taxon>
        <taxon>Saprolegniales</taxon>
        <taxon>Verrucalvaceae</taxon>
        <taxon>Aphanomyces</taxon>
    </lineage>
</organism>
<gene>
    <name evidence="2" type="ORF">H310_14519</name>
</gene>
<dbReference type="AlphaFoldDB" id="A0A024T9A2"/>
<feature type="compositionally biased region" description="Basic and acidic residues" evidence="1">
    <location>
        <begin position="9"/>
        <end position="31"/>
    </location>
</feature>
<evidence type="ECO:0000256" key="1">
    <source>
        <dbReference type="SAM" id="MobiDB-lite"/>
    </source>
</evidence>
<reference evidence="2" key="1">
    <citation type="submission" date="2013-12" db="EMBL/GenBank/DDBJ databases">
        <title>The Genome Sequence of Aphanomyces invadans NJM9701.</title>
        <authorList>
            <consortium name="The Broad Institute Genomics Platform"/>
            <person name="Russ C."/>
            <person name="Tyler B."/>
            <person name="van West P."/>
            <person name="Dieguez-Uribeondo J."/>
            <person name="Young S.K."/>
            <person name="Zeng Q."/>
            <person name="Gargeya S."/>
            <person name="Fitzgerald M."/>
            <person name="Abouelleil A."/>
            <person name="Alvarado L."/>
            <person name="Chapman S.B."/>
            <person name="Gainer-Dewar J."/>
            <person name="Goldberg J."/>
            <person name="Griggs A."/>
            <person name="Gujja S."/>
            <person name="Hansen M."/>
            <person name="Howarth C."/>
            <person name="Imamovic A."/>
            <person name="Ireland A."/>
            <person name="Larimer J."/>
            <person name="McCowan C."/>
            <person name="Murphy C."/>
            <person name="Pearson M."/>
            <person name="Poon T.W."/>
            <person name="Priest M."/>
            <person name="Roberts A."/>
            <person name="Saif S."/>
            <person name="Shea T."/>
            <person name="Sykes S."/>
            <person name="Wortman J."/>
            <person name="Nusbaum C."/>
            <person name="Birren B."/>
        </authorList>
    </citation>
    <scope>NUCLEOTIDE SEQUENCE [LARGE SCALE GENOMIC DNA]</scope>
    <source>
        <strain evidence="2">NJM9701</strain>
    </source>
</reference>
<dbReference type="EMBL" id="KI914024">
    <property type="protein sequence ID" value="ETV90730.1"/>
    <property type="molecule type" value="Genomic_DNA"/>
</dbReference>
<sequence length="83" mass="8638">MADSAGDDTGAKREPLGDSRWNGSDHGHDGSTSDVALGRIVLPGPTKTTTLEELRSLLQAQVVSTLAGQYAREDCGGVVEEAL</sequence>
<feature type="region of interest" description="Disordered" evidence="1">
    <location>
        <begin position="1"/>
        <end position="37"/>
    </location>
</feature>
<dbReference type="VEuPathDB" id="FungiDB:H310_14519"/>
<accession>A0A024T9A2</accession>
<proteinExistence type="predicted"/>
<name>A0A024T9A2_9STRA</name>
<dbReference type="GeneID" id="20091569"/>
<protein>
    <submittedName>
        <fullName evidence="2">Uncharacterized protein</fullName>
    </submittedName>
</protein>
<evidence type="ECO:0000313" key="2">
    <source>
        <dbReference type="EMBL" id="ETV90730.1"/>
    </source>
</evidence>